<dbReference type="eggNOG" id="COG1521">
    <property type="taxonomic scope" value="Bacteria"/>
</dbReference>
<dbReference type="GO" id="GO:0005524">
    <property type="term" value="F:ATP binding"/>
    <property type="evidence" value="ECO:0007669"/>
    <property type="project" value="UniProtKB-UniRule"/>
</dbReference>
<organism evidence="17 18">
    <name type="scientific">Sebaldella termitidis (strain ATCC 33386 / NCTC 11300)</name>
    <dbReference type="NCBI Taxonomy" id="526218"/>
    <lineage>
        <taxon>Bacteria</taxon>
        <taxon>Fusobacteriati</taxon>
        <taxon>Fusobacteriota</taxon>
        <taxon>Fusobacteriia</taxon>
        <taxon>Fusobacteriales</taxon>
        <taxon>Leptotrichiaceae</taxon>
        <taxon>Sebaldella</taxon>
    </lineage>
</organism>
<feature type="binding site" evidence="16">
    <location>
        <begin position="101"/>
        <end position="104"/>
    </location>
    <ligand>
        <name>substrate</name>
    </ligand>
</feature>
<dbReference type="RefSeq" id="WP_012860557.1">
    <property type="nucleotide sequence ID" value="NC_013517.1"/>
</dbReference>
<keyword evidence="12 16" id="KW-0630">Potassium</keyword>
<dbReference type="HOGENOM" id="CLU_066627_1_2_0"/>
<keyword evidence="11 16" id="KW-0067">ATP-binding</keyword>
<dbReference type="AlphaFoldDB" id="D1AFS6"/>
<dbReference type="EMBL" id="CP001739">
    <property type="protein sequence ID" value="ACZ07961.1"/>
    <property type="molecule type" value="Genomic_DNA"/>
</dbReference>
<dbReference type="Proteomes" id="UP000000845">
    <property type="component" value="Chromosome"/>
</dbReference>
<comment type="cofactor">
    <cofactor evidence="16">
        <name>NH4(+)</name>
        <dbReference type="ChEBI" id="CHEBI:28938"/>
    </cofactor>
    <cofactor evidence="16">
        <name>K(+)</name>
        <dbReference type="ChEBI" id="CHEBI:29103"/>
    </cofactor>
    <text evidence="16">A monovalent cation. Ammonium or potassium.</text>
</comment>
<evidence type="ECO:0000256" key="10">
    <source>
        <dbReference type="ARBA" id="ARBA00022777"/>
    </source>
</evidence>
<dbReference type="HAMAP" id="MF_01274">
    <property type="entry name" value="Pantothen_kinase_3"/>
    <property type="match status" value="1"/>
</dbReference>
<evidence type="ECO:0000313" key="18">
    <source>
        <dbReference type="Proteomes" id="UP000000845"/>
    </source>
</evidence>
<reference evidence="17 18" key="2">
    <citation type="journal article" date="2010" name="Stand. Genomic Sci.">
        <title>Complete genome sequence of Sebaldella termitidis type strain (NCTC 11300).</title>
        <authorList>
            <person name="Harmon-Smith M."/>
            <person name="Celia L."/>
            <person name="Chertkov O."/>
            <person name="Lapidus A."/>
            <person name="Copeland A."/>
            <person name="Glavina Del Rio T."/>
            <person name="Nolan M."/>
            <person name="Lucas S."/>
            <person name="Tice H."/>
            <person name="Cheng J.F."/>
            <person name="Han C."/>
            <person name="Detter J.C."/>
            <person name="Bruce D."/>
            <person name="Goodwin L."/>
            <person name="Pitluck S."/>
            <person name="Pati A."/>
            <person name="Liolios K."/>
            <person name="Ivanova N."/>
            <person name="Mavromatis K."/>
            <person name="Mikhailova N."/>
            <person name="Chen A."/>
            <person name="Palaniappan K."/>
            <person name="Land M."/>
            <person name="Hauser L."/>
            <person name="Chang Y.J."/>
            <person name="Jeffries C.D."/>
            <person name="Brettin T."/>
            <person name="Goker M."/>
            <person name="Beck B."/>
            <person name="Bristow J."/>
            <person name="Eisen J.A."/>
            <person name="Markowitz V."/>
            <person name="Hugenholtz P."/>
            <person name="Kyrpides N.C."/>
            <person name="Klenk H.P."/>
            <person name="Chen F."/>
        </authorList>
    </citation>
    <scope>NUCLEOTIDE SEQUENCE [LARGE SCALE GENOMIC DNA]</scope>
    <source>
        <strain evidence="18">ATCC 33386 / NCTC 11300</strain>
    </source>
</reference>
<evidence type="ECO:0000256" key="11">
    <source>
        <dbReference type="ARBA" id="ARBA00022840"/>
    </source>
</evidence>
<evidence type="ECO:0000256" key="13">
    <source>
        <dbReference type="ARBA" id="ARBA00022993"/>
    </source>
</evidence>
<comment type="function">
    <text evidence="16">Catalyzes the phosphorylation of pantothenate (Pan), the first step in CoA biosynthesis.</text>
</comment>
<evidence type="ECO:0000256" key="1">
    <source>
        <dbReference type="ARBA" id="ARBA00001206"/>
    </source>
</evidence>
<keyword evidence="7 16" id="KW-0963">Cytoplasm</keyword>
<protein>
    <recommendedName>
        <fullName evidence="15 16">Type III pantothenate kinase</fullName>
        <ecNumber evidence="6 16">2.7.1.33</ecNumber>
    </recommendedName>
    <alternativeName>
        <fullName evidence="16">PanK-III</fullName>
    </alternativeName>
    <alternativeName>
        <fullName evidence="16">Pantothenic acid kinase</fullName>
    </alternativeName>
</protein>
<dbReference type="UniPathway" id="UPA00241">
    <property type="reaction ID" value="UER00352"/>
</dbReference>
<dbReference type="KEGG" id="str:Sterm_1093"/>
<evidence type="ECO:0000256" key="7">
    <source>
        <dbReference type="ARBA" id="ARBA00022490"/>
    </source>
</evidence>
<dbReference type="Gene3D" id="3.30.420.40">
    <property type="match status" value="2"/>
</dbReference>
<dbReference type="GO" id="GO:0015937">
    <property type="term" value="P:coenzyme A biosynthetic process"/>
    <property type="evidence" value="ECO:0007669"/>
    <property type="project" value="UniProtKB-UniRule"/>
</dbReference>
<dbReference type="InterPro" id="IPR004619">
    <property type="entry name" value="Type_III_PanK"/>
</dbReference>
<keyword evidence="16" id="KW-0479">Metal-binding</keyword>
<dbReference type="EC" id="2.7.1.33" evidence="6 16"/>
<keyword evidence="8 16" id="KW-0808">Transferase</keyword>
<dbReference type="NCBIfam" id="TIGR00671">
    <property type="entry name" value="baf"/>
    <property type="match status" value="1"/>
</dbReference>
<proteinExistence type="inferred from homology"/>
<dbReference type="CDD" id="cd24015">
    <property type="entry name" value="ASKHA_NBD_PanK-III"/>
    <property type="match status" value="1"/>
</dbReference>
<sequence>MIIAMSIGNTNFVLGTKEDNQISVGRYPAKLIGSKEDFIKIITDSTDIKKVKGIIISSVNPGLTPYLTEAVKIIFSLSPVIVNSDLKMKLDLSLYDTKLLGSDRIAVCEAAAGRYKEPAVIFDFGTATTINVIDSGNKFLGGSILPGISMGLNALYKDTAQLPDIDLSAASPLMGLNTKDCITSGAVFGNAAMLDGMVQRIEDSLSEKTAVIVTGGNAGNILPVCRTKVIFIPELLISGLFELYESNL</sequence>
<keyword evidence="9 16" id="KW-0547">Nucleotide-binding</keyword>
<evidence type="ECO:0000256" key="14">
    <source>
        <dbReference type="ARBA" id="ARBA00038036"/>
    </source>
</evidence>
<reference evidence="18" key="1">
    <citation type="submission" date="2009-09" db="EMBL/GenBank/DDBJ databases">
        <title>The complete chromosome of Sebaldella termitidis ATCC 33386.</title>
        <authorList>
            <consortium name="US DOE Joint Genome Institute (JGI-PGF)"/>
            <person name="Lucas S."/>
            <person name="Copeland A."/>
            <person name="Lapidus A."/>
            <person name="Glavina del Rio T."/>
            <person name="Dalin E."/>
            <person name="Tice H."/>
            <person name="Bruce D."/>
            <person name="Goodwin L."/>
            <person name="Pitluck S."/>
            <person name="Kyrpides N."/>
            <person name="Mavromatis K."/>
            <person name="Ivanova N."/>
            <person name="Mikhailova N."/>
            <person name="Sims D."/>
            <person name="Meincke L."/>
            <person name="Brettin T."/>
            <person name="Detter J.C."/>
            <person name="Han C."/>
            <person name="Larimer F."/>
            <person name="Land M."/>
            <person name="Hauser L."/>
            <person name="Markowitz V."/>
            <person name="Cheng J.F."/>
            <person name="Hugenholtz P."/>
            <person name="Woyke T."/>
            <person name="Wu D."/>
            <person name="Eisen J.A."/>
        </authorList>
    </citation>
    <scope>NUCLEOTIDE SEQUENCE [LARGE SCALE GENOMIC DNA]</scope>
    <source>
        <strain evidence="18">ATCC 33386 / NCTC 11300</strain>
    </source>
</reference>
<comment type="similarity">
    <text evidence="14 16">Belongs to the type III pantothenate kinase family.</text>
</comment>
<comment type="caution">
    <text evidence="16">Lacks conserved residue(s) required for the propagation of feature annotation.</text>
</comment>
<accession>D1AFS6</accession>
<comment type="catalytic activity">
    <reaction evidence="1 16">
        <text>(R)-pantothenate + ATP = (R)-4'-phosphopantothenate + ADP + H(+)</text>
        <dbReference type="Rhea" id="RHEA:16373"/>
        <dbReference type="ChEBI" id="CHEBI:10986"/>
        <dbReference type="ChEBI" id="CHEBI:15378"/>
        <dbReference type="ChEBI" id="CHEBI:29032"/>
        <dbReference type="ChEBI" id="CHEBI:30616"/>
        <dbReference type="ChEBI" id="CHEBI:456216"/>
        <dbReference type="EC" id="2.7.1.33"/>
    </reaction>
</comment>
<comment type="subunit">
    <text evidence="5 16">Homodimer.</text>
</comment>
<keyword evidence="13 16" id="KW-0173">Coenzyme A biosynthesis</keyword>
<feature type="binding site" evidence="16">
    <location>
        <begin position="6"/>
        <end position="13"/>
    </location>
    <ligand>
        <name>ATP</name>
        <dbReference type="ChEBI" id="CHEBI:30616"/>
    </ligand>
</feature>
<dbReference type="GO" id="GO:0005737">
    <property type="term" value="C:cytoplasm"/>
    <property type="evidence" value="ECO:0007669"/>
    <property type="project" value="UniProtKB-SubCell"/>
</dbReference>
<evidence type="ECO:0000313" key="17">
    <source>
        <dbReference type="EMBL" id="ACZ07961.1"/>
    </source>
</evidence>
<dbReference type="InterPro" id="IPR043129">
    <property type="entry name" value="ATPase_NBD"/>
</dbReference>
<evidence type="ECO:0000256" key="5">
    <source>
        <dbReference type="ARBA" id="ARBA00011738"/>
    </source>
</evidence>
<feature type="binding site" evidence="16">
    <location>
        <position position="123"/>
    </location>
    <ligand>
        <name>K(+)</name>
        <dbReference type="ChEBI" id="CHEBI:29103"/>
    </ligand>
</feature>
<dbReference type="GO" id="GO:0004594">
    <property type="term" value="F:pantothenate kinase activity"/>
    <property type="evidence" value="ECO:0007669"/>
    <property type="project" value="UniProtKB-UniRule"/>
</dbReference>
<evidence type="ECO:0000256" key="3">
    <source>
        <dbReference type="ARBA" id="ARBA00004496"/>
    </source>
</evidence>
<dbReference type="STRING" id="526218.Sterm_1093"/>
<feature type="binding site" evidence="16">
    <location>
        <position position="126"/>
    </location>
    <ligand>
        <name>ATP</name>
        <dbReference type="ChEBI" id="CHEBI:30616"/>
    </ligand>
</feature>
<gene>
    <name evidence="16" type="primary">coaX</name>
    <name evidence="17" type="ordered locus">Sterm_1093</name>
</gene>
<evidence type="ECO:0000256" key="2">
    <source>
        <dbReference type="ARBA" id="ARBA00001958"/>
    </source>
</evidence>
<evidence type="ECO:0000256" key="6">
    <source>
        <dbReference type="ARBA" id="ARBA00012102"/>
    </source>
</evidence>
<dbReference type="GO" id="GO:0046872">
    <property type="term" value="F:metal ion binding"/>
    <property type="evidence" value="ECO:0007669"/>
    <property type="project" value="UniProtKB-KW"/>
</dbReference>
<evidence type="ECO:0000256" key="8">
    <source>
        <dbReference type="ARBA" id="ARBA00022679"/>
    </source>
</evidence>
<comment type="cofactor">
    <cofactor evidence="2">
        <name>K(+)</name>
        <dbReference type="ChEBI" id="CHEBI:29103"/>
    </cofactor>
</comment>
<comment type="subcellular location">
    <subcellularLocation>
        <location evidence="3 16">Cytoplasm</location>
    </subcellularLocation>
</comment>
<evidence type="ECO:0000256" key="16">
    <source>
        <dbReference type="HAMAP-Rule" id="MF_01274"/>
    </source>
</evidence>
<name>D1AFS6_SEBTE</name>
<evidence type="ECO:0000256" key="15">
    <source>
        <dbReference type="ARBA" id="ARBA00040883"/>
    </source>
</evidence>
<dbReference type="SUPFAM" id="SSF53067">
    <property type="entry name" value="Actin-like ATPase domain"/>
    <property type="match status" value="2"/>
</dbReference>
<feature type="binding site" evidence="16">
    <location>
        <position position="178"/>
    </location>
    <ligand>
        <name>substrate</name>
    </ligand>
</feature>
<comment type="pathway">
    <text evidence="4 16">Cofactor biosynthesis; coenzyme A biosynthesis; CoA from (R)-pantothenate: step 1/5.</text>
</comment>
<dbReference type="Pfam" id="PF03309">
    <property type="entry name" value="Pan_kinase"/>
    <property type="match status" value="1"/>
</dbReference>
<keyword evidence="18" id="KW-1185">Reference proteome</keyword>
<keyword evidence="10 16" id="KW-0418">Kinase</keyword>
<dbReference type="PANTHER" id="PTHR34265:SF1">
    <property type="entry name" value="TYPE III PANTOTHENATE KINASE"/>
    <property type="match status" value="1"/>
</dbReference>
<feature type="active site" description="Proton acceptor" evidence="16">
    <location>
        <position position="103"/>
    </location>
</feature>
<evidence type="ECO:0000256" key="9">
    <source>
        <dbReference type="ARBA" id="ARBA00022741"/>
    </source>
</evidence>
<dbReference type="PANTHER" id="PTHR34265">
    <property type="entry name" value="TYPE III PANTOTHENATE KINASE"/>
    <property type="match status" value="1"/>
</dbReference>
<evidence type="ECO:0000256" key="12">
    <source>
        <dbReference type="ARBA" id="ARBA00022958"/>
    </source>
</evidence>
<evidence type="ECO:0000256" key="4">
    <source>
        <dbReference type="ARBA" id="ARBA00005225"/>
    </source>
</evidence>